<evidence type="ECO:0000313" key="1">
    <source>
        <dbReference type="EMBL" id="SEH92185.1"/>
    </source>
</evidence>
<reference evidence="2" key="1">
    <citation type="submission" date="2016-06" db="EMBL/GenBank/DDBJ databases">
        <authorList>
            <person name="Petersen J."/>
            <person name="Sayavedra L."/>
        </authorList>
    </citation>
    <scope>NUCLEOTIDE SEQUENCE [LARGE SCALE GENOMIC DNA]</scope>
    <source>
        <strain evidence="2">BazSymB</strain>
    </source>
</reference>
<gene>
    <name evidence="1" type="ORF">BAZSYMB_GCONTIG00653_0</name>
</gene>
<organism evidence="1 2">
    <name type="scientific">Bathymodiolus azoricus thioautotrophic gill symbiont</name>
    <dbReference type="NCBI Taxonomy" id="235205"/>
    <lineage>
        <taxon>Bacteria</taxon>
        <taxon>Pseudomonadati</taxon>
        <taxon>Pseudomonadota</taxon>
        <taxon>Gammaproteobacteria</taxon>
        <taxon>sulfur-oxidizing symbionts</taxon>
    </lineage>
</organism>
<proteinExistence type="predicted"/>
<dbReference type="EMBL" id="CVUD02000242">
    <property type="protein sequence ID" value="SEH92185.1"/>
    <property type="molecule type" value="Genomic_DNA"/>
</dbReference>
<dbReference type="Proteomes" id="UP000198559">
    <property type="component" value="Unassembled WGS sequence"/>
</dbReference>
<dbReference type="AlphaFoldDB" id="A0A1H6M095"/>
<protein>
    <submittedName>
        <fullName evidence="1">Uncharacterized protein</fullName>
    </submittedName>
</protein>
<name>A0A1H6M095_9GAMM</name>
<sequence>MYFTICPPQTMLVLPTKKTDLLFHTILQKDPILTR</sequence>
<accession>A0A1H6M095</accession>
<evidence type="ECO:0000313" key="2">
    <source>
        <dbReference type="Proteomes" id="UP000198559"/>
    </source>
</evidence>